<name>A0ABY7VM85_9GAMM</name>
<dbReference type="Proteomes" id="UP001215231">
    <property type="component" value="Chromosome"/>
</dbReference>
<keyword evidence="4" id="KW-1185">Reference proteome</keyword>
<keyword evidence="1" id="KW-0472">Membrane</keyword>
<sequence length="74" mass="8196">MKFTPLICMSVLLFSFQVWAHDGHDHLAPEAALIHLLWIIPAIIALAVAAGRIYLNSLSKAYNINQVKTNKPQG</sequence>
<feature type="signal peptide" evidence="2">
    <location>
        <begin position="1"/>
        <end position="20"/>
    </location>
</feature>
<protein>
    <submittedName>
        <fullName evidence="3">Uncharacterized protein</fullName>
    </submittedName>
</protein>
<keyword evidence="1" id="KW-1133">Transmembrane helix</keyword>
<keyword evidence="2" id="KW-0732">Signal</keyword>
<dbReference type="EMBL" id="CP059693">
    <property type="protein sequence ID" value="WDE14583.1"/>
    <property type="molecule type" value="Genomic_DNA"/>
</dbReference>
<evidence type="ECO:0000256" key="2">
    <source>
        <dbReference type="SAM" id="SignalP"/>
    </source>
</evidence>
<evidence type="ECO:0000313" key="4">
    <source>
        <dbReference type="Proteomes" id="UP001215231"/>
    </source>
</evidence>
<keyword evidence="1" id="KW-0812">Transmembrane</keyword>
<reference evidence="3 4" key="1">
    <citation type="journal article" date="2022" name="Mar. Drugs">
        <title>Bioassay-Guided Fractionation Leads to the Detection of Cholic Acid Generated by the Rare Thalassomonas sp.</title>
        <authorList>
            <person name="Pheiffer F."/>
            <person name="Schneider Y.K."/>
            <person name="Hansen E.H."/>
            <person name="Andersen J.H."/>
            <person name="Isaksson J."/>
            <person name="Busche T."/>
            <person name="R C."/>
            <person name="Kalinowski J."/>
            <person name="Zyl L.V."/>
            <person name="Trindade M."/>
        </authorList>
    </citation>
    <scope>NUCLEOTIDE SEQUENCE [LARGE SCALE GENOMIC DNA]</scope>
    <source>
        <strain evidence="3 4">A5K-61T</strain>
    </source>
</reference>
<evidence type="ECO:0000256" key="1">
    <source>
        <dbReference type="SAM" id="Phobius"/>
    </source>
</evidence>
<evidence type="ECO:0000313" key="3">
    <source>
        <dbReference type="EMBL" id="WDE14583.1"/>
    </source>
</evidence>
<gene>
    <name evidence="3" type="ORF">H3N35_18730</name>
</gene>
<organism evidence="3 4">
    <name type="scientific">Thalassomonas haliotis</name>
    <dbReference type="NCBI Taxonomy" id="485448"/>
    <lineage>
        <taxon>Bacteria</taxon>
        <taxon>Pseudomonadati</taxon>
        <taxon>Pseudomonadota</taxon>
        <taxon>Gammaproteobacteria</taxon>
        <taxon>Alteromonadales</taxon>
        <taxon>Colwelliaceae</taxon>
        <taxon>Thalassomonas</taxon>
    </lineage>
</organism>
<accession>A0ABY7VM85</accession>
<proteinExistence type="predicted"/>
<feature type="transmembrane region" description="Helical" evidence="1">
    <location>
        <begin position="36"/>
        <end position="55"/>
    </location>
</feature>
<feature type="chain" id="PRO_5047391358" evidence="2">
    <location>
        <begin position="21"/>
        <end position="74"/>
    </location>
</feature>